<dbReference type="PROSITE" id="PS50977">
    <property type="entry name" value="HTH_TETR_2"/>
    <property type="match status" value="1"/>
</dbReference>
<dbReference type="PANTHER" id="PTHR30055">
    <property type="entry name" value="HTH-TYPE TRANSCRIPTIONAL REGULATOR RUTR"/>
    <property type="match status" value="1"/>
</dbReference>
<organism evidence="6 7">
    <name type="scientific">Microbacterium foliorum</name>
    <dbReference type="NCBI Taxonomy" id="104336"/>
    <lineage>
        <taxon>Bacteria</taxon>
        <taxon>Bacillati</taxon>
        <taxon>Actinomycetota</taxon>
        <taxon>Actinomycetes</taxon>
        <taxon>Micrococcales</taxon>
        <taxon>Microbacteriaceae</taxon>
        <taxon>Microbacterium</taxon>
    </lineage>
</organism>
<evidence type="ECO:0000256" key="4">
    <source>
        <dbReference type="PROSITE-ProRule" id="PRU00335"/>
    </source>
</evidence>
<name>A0ABU1HWR5_9MICO</name>
<dbReference type="InterPro" id="IPR050109">
    <property type="entry name" value="HTH-type_TetR-like_transc_reg"/>
</dbReference>
<keyword evidence="2 4" id="KW-0238">DNA-binding</keyword>
<dbReference type="PANTHER" id="PTHR30055:SF234">
    <property type="entry name" value="HTH-TYPE TRANSCRIPTIONAL REGULATOR BETI"/>
    <property type="match status" value="1"/>
</dbReference>
<evidence type="ECO:0000256" key="3">
    <source>
        <dbReference type="ARBA" id="ARBA00023163"/>
    </source>
</evidence>
<sequence length="206" mass="22284">MPKIARTESGDRRSLAERREQLLDAAVDVMAGGGVRSATTRAITEKAGVPHGVFHYCFASKQELIRALLEREIERAKLHALGGDSESEALGPWLERVLGARVHQALAAPHRELVLAELAQLGRTDPALSEHLIWEHDRYGAELEQALSERAPDVDEATRAALAALIVMSVGGIIDTWLLTHDDDAALGAVNLFARSCALLVATMLS</sequence>
<feature type="domain" description="HTH tetR-type" evidence="5">
    <location>
        <begin position="16"/>
        <end position="76"/>
    </location>
</feature>
<evidence type="ECO:0000256" key="1">
    <source>
        <dbReference type="ARBA" id="ARBA00023015"/>
    </source>
</evidence>
<dbReference type="SUPFAM" id="SSF46689">
    <property type="entry name" value="Homeodomain-like"/>
    <property type="match status" value="1"/>
</dbReference>
<evidence type="ECO:0000313" key="7">
    <source>
        <dbReference type="Proteomes" id="UP001249291"/>
    </source>
</evidence>
<evidence type="ECO:0000313" key="6">
    <source>
        <dbReference type="EMBL" id="MDR6144098.1"/>
    </source>
</evidence>
<evidence type="ECO:0000256" key="2">
    <source>
        <dbReference type="ARBA" id="ARBA00023125"/>
    </source>
</evidence>
<dbReference type="PRINTS" id="PR00455">
    <property type="entry name" value="HTHTETR"/>
</dbReference>
<dbReference type="InterPro" id="IPR009057">
    <property type="entry name" value="Homeodomain-like_sf"/>
</dbReference>
<keyword evidence="1" id="KW-0805">Transcription regulation</keyword>
<feature type="DNA-binding region" description="H-T-H motif" evidence="4">
    <location>
        <begin position="39"/>
        <end position="58"/>
    </location>
</feature>
<dbReference type="Proteomes" id="UP001249291">
    <property type="component" value="Unassembled WGS sequence"/>
</dbReference>
<keyword evidence="7" id="KW-1185">Reference proteome</keyword>
<accession>A0ABU1HWR5</accession>
<keyword evidence="3" id="KW-0804">Transcription</keyword>
<dbReference type="Gene3D" id="1.10.357.10">
    <property type="entry name" value="Tetracycline Repressor, domain 2"/>
    <property type="match status" value="1"/>
</dbReference>
<reference evidence="6 7" key="1">
    <citation type="submission" date="2023-08" db="EMBL/GenBank/DDBJ databases">
        <title>Functional and genomic diversity of the sorghum phyllosphere microbiome.</title>
        <authorList>
            <person name="Shade A."/>
        </authorList>
    </citation>
    <scope>NUCLEOTIDE SEQUENCE [LARGE SCALE GENOMIC DNA]</scope>
    <source>
        <strain evidence="6 7">SORGH_AS_0445</strain>
    </source>
</reference>
<dbReference type="EMBL" id="JAVIZQ010000001">
    <property type="protein sequence ID" value="MDR6144098.1"/>
    <property type="molecule type" value="Genomic_DNA"/>
</dbReference>
<protein>
    <submittedName>
        <fullName evidence="6">AcrR family transcriptional regulator</fullName>
    </submittedName>
</protein>
<dbReference type="RefSeq" id="WP_309693979.1">
    <property type="nucleotide sequence ID" value="NZ_JAVIZQ010000001.1"/>
</dbReference>
<evidence type="ECO:0000259" key="5">
    <source>
        <dbReference type="PROSITE" id="PS50977"/>
    </source>
</evidence>
<comment type="caution">
    <text evidence="6">The sequence shown here is derived from an EMBL/GenBank/DDBJ whole genome shotgun (WGS) entry which is preliminary data.</text>
</comment>
<dbReference type="Pfam" id="PF00440">
    <property type="entry name" value="TetR_N"/>
    <property type="match status" value="1"/>
</dbReference>
<gene>
    <name evidence="6" type="ORF">QE375_003652</name>
</gene>
<dbReference type="InterPro" id="IPR001647">
    <property type="entry name" value="HTH_TetR"/>
</dbReference>
<proteinExistence type="predicted"/>